<proteinExistence type="predicted"/>
<comment type="caution">
    <text evidence="1">The sequence shown here is derived from an EMBL/GenBank/DDBJ whole genome shotgun (WGS) entry which is preliminary data.</text>
</comment>
<dbReference type="Proteomes" id="UP001370758">
    <property type="component" value="Unassembled WGS sequence"/>
</dbReference>
<gene>
    <name evidence="1" type="ORF">TWF481_010568</name>
</gene>
<dbReference type="AlphaFoldDB" id="A0AAV9W159"/>
<name>A0AAV9W159_9PEZI</name>
<protein>
    <submittedName>
        <fullName evidence="1">Uncharacterized protein</fullName>
    </submittedName>
</protein>
<evidence type="ECO:0000313" key="1">
    <source>
        <dbReference type="EMBL" id="KAK6500219.1"/>
    </source>
</evidence>
<organism evidence="1 2">
    <name type="scientific">Arthrobotrys musiformis</name>
    <dbReference type="NCBI Taxonomy" id="47236"/>
    <lineage>
        <taxon>Eukaryota</taxon>
        <taxon>Fungi</taxon>
        <taxon>Dikarya</taxon>
        <taxon>Ascomycota</taxon>
        <taxon>Pezizomycotina</taxon>
        <taxon>Orbiliomycetes</taxon>
        <taxon>Orbiliales</taxon>
        <taxon>Orbiliaceae</taxon>
        <taxon>Arthrobotrys</taxon>
    </lineage>
</organism>
<accession>A0AAV9W159</accession>
<evidence type="ECO:0000313" key="2">
    <source>
        <dbReference type="Proteomes" id="UP001370758"/>
    </source>
</evidence>
<dbReference type="EMBL" id="JAVHJL010000007">
    <property type="protein sequence ID" value="KAK6500219.1"/>
    <property type="molecule type" value="Genomic_DNA"/>
</dbReference>
<sequence>MHHGFRHPEAHMETLTMHVATPTMTAASSTSTTTTFSIPATIPLHPTPEPTKYFECFPAEPLDTQYKAQCYTPIFNHSLINSEIAQSLVPCCYGRLDVVEGCGYQCIFDYAEDHGQYEVELKFATPMKWWSKCLDRSLLPNQTLPENPPANWTLEIGMSMCVSQPKNSMGGGVTMEGRLLAVMIFVGTILPLVML</sequence>
<keyword evidence="2" id="KW-1185">Reference proteome</keyword>
<reference evidence="1 2" key="1">
    <citation type="submission" date="2023-08" db="EMBL/GenBank/DDBJ databases">
        <authorList>
            <person name="Palmer J.M."/>
        </authorList>
    </citation>
    <scope>NUCLEOTIDE SEQUENCE [LARGE SCALE GENOMIC DNA]</scope>
    <source>
        <strain evidence="1 2">TWF481</strain>
    </source>
</reference>